<feature type="domain" description="Glycosyl transferase family 1" evidence="1">
    <location>
        <begin position="180"/>
        <end position="358"/>
    </location>
</feature>
<dbReference type="PANTHER" id="PTHR12526">
    <property type="entry name" value="GLYCOSYLTRANSFERASE"/>
    <property type="match status" value="1"/>
</dbReference>
<dbReference type="OrthoDB" id="5147801at2"/>
<evidence type="ECO:0000313" key="4">
    <source>
        <dbReference type="Proteomes" id="UP000254889"/>
    </source>
</evidence>
<reference evidence="3 4" key="1">
    <citation type="submission" date="2018-07" db="EMBL/GenBank/DDBJ databases">
        <authorList>
            <person name="Quirk P.G."/>
            <person name="Krulwich T.A."/>
        </authorList>
    </citation>
    <scope>NUCLEOTIDE SEQUENCE [LARGE SCALE GENOMIC DNA]</scope>
    <source>
        <strain evidence="3 4">CC-BB4</strain>
    </source>
</reference>
<dbReference type="Proteomes" id="UP000254889">
    <property type="component" value="Chromosome"/>
</dbReference>
<dbReference type="Pfam" id="PF13439">
    <property type="entry name" value="Glyco_transf_4"/>
    <property type="match status" value="1"/>
</dbReference>
<dbReference type="AlphaFoldDB" id="A0A346A4J8"/>
<evidence type="ECO:0000313" key="3">
    <source>
        <dbReference type="EMBL" id="AXK84095.1"/>
    </source>
</evidence>
<keyword evidence="3" id="KW-0808">Transferase</keyword>
<keyword evidence="4" id="KW-1185">Reference proteome</keyword>
<dbReference type="Pfam" id="PF00534">
    <property type="entry name" value="Glycos_transf_1"/>
    <property type="match status" value="1"/>
</dbReference>
<dbReference type="GO" id="GO:0016757">
    <property type="term" value="F:glycosyltransferase activity"/>
    <property type="evidence" value="ECO:0007669"/>
    <property type="project" value="InterPro"/>
</dbReference>
<proteinExistence type="predicted"/>
<protein>
    <submittedName>
        <fullName evidence="3">Glycosyltransferase</fullName>
    </submittedName>
</protein>
<dbReference type="EMBL" id="CP031417">
    <property type="protein sequence ID" value="AXK84095.1"/>
    <property type="molecule type" value="Genomic_DNA"/>
</dbReference>
<evidence type="ECO:0000259" key="1">
    <source>
        <dbReference type="Pfam" id="PF00534"/>
    </source>
</evidence>
<evidence type="ECO:0000259" key="2">
    <source>
        <dbReference type="Pfam" id="PF13439"/>
    </source>
</evidence>
<accession>A0A346A4J8</accession>
<dbReference type="KEGG" id="ptaw:DW352_17940"/>
<organism evidence="3 4">
    <name type="scientific">Pseudolabrys taiwanensis</name>
    <dbReference type="NCBI Taxonomy" id="331696"/>
    <lineage>
        <taxon>Bacteria</taxon>
        <taxon>Pseudomonadati</taxon>
        <taxon>Pseudomonadota</taxon>
        <taxon>Alphaproteobacteria</taxon>
        <taxon>Hyphomicrobiales</taxon>
        <taxon>Xanthobacteraceae</taxon>
        <taxon>Pseudolabrys</taxon>
    </lineage>
</organism>
<dbReference type="Gene3D" id="3.40.50.2000">
    <property type="entry name" value="Glycogen Phosphorylase B"/>
    <property type="match status" value="2"/>
</dbReference>
<dbReference type="InterPro" id="IPR028098">
    <property type="entry name" value="Glyco_trans_4-like_N"/>
</dbReference>
<sequence length="391" mass="42416">MLIVTPTLDGGASDAGAVELTRVLAQAGYRAIVVSQAGRLVADVSAMGARFVPLDVGSNNPAVMLRNAFVLMRLVHDERVGAIHVFGRSAAWSACIAARPRRVPVLTSWFKGFREQNVFKHYYNGVMARGDRVLAASEQIAQLINDRYGTPWDKIAVVPCSIDLDRFDPTRVSQERIDAMRHVWGVSRDTKVILITGRILRRKGHTLAVKAAKRLKEMGLKDFLFVFVGEDRGRTHYTGELWDLALATGTMDVIRMAAPVADMPAAYAAAAVVASAAVQPEGAPRAILEAQAMARPVIVSDLAAGPDVVLTAPSVPESRVAGLRFQSGDDAAFAAALLRLFAMPEPNRAMLGQRGRDWVLGHFDRDTVAEQILRIYRDLGAADAARKRAGI</sequence>
<gene>
    <name evidence="3" type="ORF">DW352_17940</name>
</gene>
<dbReference type="SUPFAM" id="SSF53756">
    <property type="entry name" value="UDP-Glycosyltransferase/glycogen phosphorylase"/>
    <property type="match status" value="1"/>
</dbReference>
<feature type="domain" description="Glycosyltransferase subfamily 4-like N-terminal" evidence="2">
    <location>
        <begin position="17"/>
        <end position="166"/>
    </location>
</feature>
<name>A0A346A4J8_9HYPH</name>
<dbReference type="InterPro" id="IPR001296">
    <property type="entry name" value="Glyco_trans_1"/>
</dbReference>